<evidence type="ECO:0000256" key="10">
    <source>
        <dbReference type="ARBA" id="ARBA00023303"/>
    </source>
</evidence>
<evidence type="ECO:0000256" key="1">
    <source>
        <dbReference type="ARBA" id="ARBA00004141"/>
    </source>
</evidence>
<dbReference type="AlphaFoldDB" id="A0AAD9K0H5"/>
<proteinExistence type="inferred from homology"/>
<comment type="similarity">
    <text evidence="11">Belongs to the amiloride-sensitive sodium channel (TC 1.A.6) family.</text>
</comment>
<sequence length="545" mass="62099">MADGINNDNNQISIDLDQENHNTTDSKAVCTKTELNVQDTESLQLKDLTPNPSADSIQPSVTLREKVRDLNLEFCKQTTAHGWGRVGRAQNKYVGMLWIAITIIALGFNISHVLMLVKYYLRYKYEMKTQFVSTGTEFPAITLCNVLPWSMSSAGDFLQNPNTSTYQWHELTRNMSKFDQFAELLNRSMEFSWAKDRMKQPQGYFENVGIETFLLGHSRKDFILSCTFDMQPCNISNFVHYSTPNFFNCYTFQSFDAWGRTTGPNSGLSMILYLEAYDREMPEEGAYFKNSNIGNSAGVRVTIHAPRTRPSPINQGFDIPPGYSANIGLSIHQYEHLGEPYSKCIEDVSSIISTNIDQYEYSTHDCISSCQQQYIMEHCNCVSSTLPLPNPNYDNMTYCGTWDVVTMDNLEQYLNKIHCEATNMIVFMETMITSFLDHPDRTELKAYQNLAVYNSSQLTEYDLIRANFARINIFRKSILVQQHLEKPAYEIAQLASDMGGTFGLWIGMSVISWCEVSELVMLLLATACRSLVKSKKDDSGTVQKY</sequence>
<keyword evidence="6" id="KW-0915">Sodium</keyword>
<evidence type="ECO:0000256" key="2">
    <source>
        <dbReference type="ARBA" id="ARBA00022448"/>
    </source>
</evidence>
<evidence type="ECO:0000256" key="11">
    <source>
        <dbReference type="RuleBase" id="RU000679"/>
    </source>
</evidence>
<name>A0AAD9K0H5_9ANNE</name>
<evidence type="ECO:0000256" key="7">
    <source>
        <dbReference type="ARBA" id="ARBA00023065"/>
    </source>
</evidence>
<keyword evidence="3 11" id="KW-0894">Sodium channel</keyword>
<dbReference type="Proteomes" id="UP001208570">
    <property type="component" value="Unassembled WGS sequence"/>
</dbReference>
<dbReference type="PRINTS" id="PR01078">
    <property type="entry name" value="AMINACHANNEL"/>
</dbReference>
<keyword evidence="2 11" id="KW-0813">Transport</keyword>
<feature type="transmembrane region" description="Helical" evidence="12">
    <location>
        <begin position="96"/>
        <end position="121"/>
    </location>
</feature>
<evidence type="ECO:0000256" key="8">
    <source>
        <dbReference type="ARBA" id="ARBA00023136"/>
    </source>
</evidence>
<dbReference type="InterPro" id="IPR001873">
    <property type="entry name" value="ENaC"/>
</dbReference>
<comment type="subcellular location">
    <subcellularLocation>
        <location evidence="1">Membrane</location>
        <topology evidence="1">Multi-pass membrane protein</topology>
    </subcellularLocation>
</comment>
<evidence type="ECO:0000313" key="14">
    <source>
        <dbReference type="Proteomes" id="UP001208570"/>
    </source>
</evidence>
<evidence type="ECO:0000313" key="13">
    <source>
        <dbReference type="EMBL" id="KAK2162125.1"/>
    </source>
</evidence>
<evidence type="ECO:0000256" key="12">
    <source>
        <dbReference type="SAM" id="Phobius"/>
    </source>
</evidence>
<accession>A0AAD9K0H5</accession>
<keyword evidence="5 12" id="KW-1133">Transmembrane helix</keyword>
<evidence type="ECO:0000256" key="3">
    <source>
        <dbReference type="ARBA" id="ARBA00022461"/>
    </source>
</evidence>
<dbReference type="EMBL" id="JAODUP010000103">
    <property type="protein sequence ID" value="KAK2162125.1"/>
    <property type="molecule type" value="Genomic_DNA"/>
</dbReference>
<keyword evidence="9 11" id="KW-0739">Sodium transport</keyword>
<dbReference type="Gene3D" id="2.60.470.10">
    <property type="entry name" value="Acid-sensing ion channels like domains"/>
    <property type="match status" value="1"/>
</dbReference>
<keyword evidence="8 12" id="KW-0472">Membrane</keyword>
<keyword evidence="14" id="KW-1185">Reference proteome</keyword>
<reference evidence="13" key="1">
    <citation type="journal article" date="2023" name="Mol. Biol. Evol.">
        <title>Third-Generation Sequencing Reveals the Adaptive Role of the Epigenome in Three Deep-Sea Polychaetes.</title>
        <authorList>
            <person name="Perez M."/>
            <person name="Aroh O."/>
            <person name="Sun Y."/>
            <person name="Lan Y."/>
            <person name="Juniper S.K."/>
            <person name="Young C.R."/>
            <person name="Angers B."/>
            <person name="Qian P.Y."/>
        </authorList>
    </citation>
    <scope>NUCLEOTIDE SEQUENCE</scope>
    <source>
        <strain evidence="13">P08H-3</strain>
    </source>
</reference>
<evidence type="ECO:0000256" key="6">
    <source>
        <dbReference type="ARBA" id="ARBA00023053"/>
    </source>
</evidence>
<dbReference type="GO" id="GO:0005886">
    <property type="term" value="C:plasma membrane"/>
    <property type="evidence" value="ECO:0007669"/>
    <property type="project" value="TreeGrafter"/>
</dbReference>
<comment type="caution">
    <text evidence="13">The sequence shown here is derived from an EMBL/GenBank/DDBJ whole genome shotgun (WGS) entry which is preliminary data.</text>
</comment>
<dbReference type="Pfam" id="PF00858">
    <property type="entry name" value="ASC"/>
    <property type="match status" value="1"/>
</dbReference>
<dbReference type="PANTHER" id="PTHR11690:SF248">
    <property type="entry name" value="PICKPOCKET 17, ISOFORM A"/>
    <property type="match status" value="1"/>
</dbReference>
<keyword evidence="4 11" id="KW-0812">Transmembrane</keyword>
<organism evidence="13 14">
    <name type="scientific">Paralvinella palmiformis</name>
    <dbReference type="NCBI Taxonomy" id="53620"/>
    <lineage>
        <taxon>Eukaryota</taxon>
        <taxon>Metazoa</taxon>
        <taxon>Spiralia</taxon>
        <taxon>Lophotrochozoa</taxon>
        <taxon>Annelida</taxon>
        <taxon>Polychaeta</taxon>
        <taxon>Sedentaria</taxon>
        <taxon>Canalipalpata</taxon>
        <taxon>Terebellida</taxon>
        <taxon>Terebelliformia</taxon>
        <taxon>Alvinellidae</taxon>
        <taxon>Paralvinella</taxon>
    </lineage>
</organism>
<dbReference type="GO" id="GO:0015280">
    <property type="term" value="F:ligand-gated sodium channel activity"/>
    <property type="evidence" value="ECO:0007669"/>
    <property type="project" value="TreeGrafter"/>
</dbReference>
<gene>
    <name evidence="13" type="ORF">LSH36_103g02023</name>
</gene>
<dbReference type="PANTHER" id="PTHR11690">
    <property type="entry name" value="AMILORIDE-SENSITIVE SODIUM CHANNEL-RELATED"/>
    <property type="match status" value="1"/>
</dbReference>
<keyword evidence="7 11" id="KW-0406">Ion transport</keyword>
<evidence type="ECO:0000256" key="4">
    <source>
        <dbReference type="ARBA" id="ARBA00022692"/>
    </source>
</evidence>
<protein>
    <submittedName>
        <fullName evidence="13">Uncharacterized protein</fullName>
    </submittedName>
</protein>
<evidence type="ECO:0000256" key="5">
    <source>
        <dbReference type="ARBA" id="ARBA00022989"/>
    </source>
</evidence>
<dbReference type="Gene3D" id="1.10.287.770">
    <property type="entry name" value="YojJ-like"/>
    <property type="match status" value="1"/>
</dbReference>
<keyword evidence="10 11" id="KW-0407">Ion channel</keyword>
<evidence type="ECO:0000256" key="9">
    <source>
        <dbReference type="ARBA" id="ARBA00023201"/>
    </source>
</evidence>